<evidence type="ECO:0000256" key="1">
    <source>
        <dbReference type="ARBA" id="ARBA00006213"/>
    </source>
</evidence>
<keyword evidence="3 6" id="KW-0812">Transmembrane</keyword>
<feature type="transmembrane region" description="Helical" evidence="6">
    <location>
        <begin position="136"/>
        <end position="153"/>
    </location>
</feature>
<dbReference type="GO" id="GO:0016020">
    <property type="term" value="C:membrane"/>
    <property type="evidence" value="ECO:0007669"/>
    <property type="project" value="UniProtKB-SubCell"/>
</dbReference>
<comment type="similarity">
    <text evidence="1 6">Belongs to the purine permeases (TC 2.A.7.14) family.</text>
</comment>
<proteinExistence type="inferred from homology"/>
<keyword evidence="4 6" id="KW-1133">Transmembrane helix</keyword>
<feature type="transmembrane region" description="Helical" evidence="6">
    <location>
        <begin position="334"/>
        <end position="353"/>
    </location>
</feature>
<sequence length="399" mass="42721">MQGNIISDDDAPAAPPVSTTPLRLVIIFSACLVLLGAGGPLLLRVYFVHGGRRLWLSTFIQLSGWPLLLPPIICVLLFRRRSRREADDGRSSSSIADQLLPWRLAGAIAVLGAFFGVACFVYSLGVQALPLSTSSLLLSTQLAFNAVFAFLFAGLRLTPFSANAVVLLIIGPAVLGVGPSSSSVTPAGESSRRAHWTGFVETIAAAAMCGLVLPLVEAAMSRYGRRRREDNRSYVTVMQIQATMGAAGSAVCLLGMAVTGDFRALPKEAAGFGLGETKYFLVFVFEAVSWQLFNLGIMGLIVCASSLLAGIMIAVLLPLSQVLAVVFLREKFDGTKGIALVLSLWGFVSYLYGENNANKKKKKKKRREEEAMRMTRTRQDQSGKGLLVTAGELESSAGP</sequence>
<keyword evidence="9" id="KW-1185">Reference proteome</keyword>
<feature type="transmembrane region" description="Helical" evidence="6">
    <location>
        <begin position="160"/>
        <end position="178"/>
    </location>
</feature>
<keyword evidence="5 6" id="KW-0472">Membrane</keyword>
<feature type="transmembrane region" description="Helical" evidence="6">
    <location>
        <begin position="99"/>
        <end position="124"/>
    </location>
</feature>
<feature type="transmembrane region" description="Helical" evidence="6">
    <location>
        <begin position="279"/>
        <end position="300"/>
    </location>
</feature>
<dbReference type="InterPro" id="IPR030182">
    <property type="entry name" value="PUP_plant"/>
</dbReference>
<dbReference type="AlphaFoldDB" id="A0AAV5F776"/>
<comment type="caution">
    <text evidence="8">The sequence shown here is derived from an EMBL/GenBank/DDBJ whole genome shotgun (WGS) entry which is preliminary data.</text>
</comment>
<dbReference type="GO" id="GO:0005345">
    <property type="term" value="F:purine nucleobase transmembrane transporter activity"/>
    <property type="evidence" value="ECO:0007669"/>
    <property type="project" value="UniProtKB-UniRule"/>
</dbReference>
<feature type="transmembrane region" description="Helical" evidence="6">
    <location>
        <begin position="198"/>
        <end position="216"/>
    </location>
</feature>
<dbReference type="Pfam" id="PF16913">
    <property type="entry name" value="PUNUT"/>
    <property type="match status" value="1"/>
</dbReference>
<dbReference type="Proteomes" id="UP001054889">
    <property type="component" value="Unassembled WGS sequence"/>
</dbReference>
<protein>
    <recommendedName>
        <fullName evidence="6">Probable purine permease</fullName>
    </recommendedName>
</protein>
<evidence type="ECO:0000256" key="2">
    <source>
        <dbReference type="ARBA" id="ARBA00022448"/>
    </source>
</evidence>
<dbReference type="PANTHER" id="PTHR31376">
    <property type="entry name" value="OS09G0467300 PROTEIN-RELATED"/>
    <property type="match status" value="1"/>
</dbReference>
<name>A0AAV5F776_ELECO</name>
<evidence type="ECO:0000256" key="6">
    <source>
        <dbReference type="RuleBase" id="RU368015"/>
    </source>
</evidence>
<feature type="compositionally biased region" description="Basic and acidic residues" evidence="7">
    <location>
        <begin position="367"/>
        <end position="381"/>
    </location>
</feature>
<feature type="transmembrane region" description="Helical" evidence="6">
    <location>
        <begin position="307"/>
        <end position="328"/>
    </location>
</feature>
<evidence type="ECO:0000256" key="4">
    <source>
        <dbReference type="ARBA" id="ARBA00022989"/>
    </source>
</evidence>
<evidence type="ECO:0000313" key="8">
    <source>
        <dbReference type="EMBL" id="GJN30517.1"/>
    </source>
</evidence>
<comment type="subcellular location">
    <subcellularLocation>
        <location evidence="6">Membrane</location>
        <topology evidence="6">Multi-pass membrane protein</topology>
    </subcellularLocation>
</comment>
<feature type="transmembrane region" description="Helical" evidence="6">
    <location>
        <begin position="24"/>
        <end position="47"/>
    </location>
</feature>
<dbReference type="PANTHER" id="PTHR31376:SF61">
    <property type="entry name" value="PURINE PERMEASE-RELATED"/>
    <property type="match status" value="1"/>
</dbReference>
<evidence type="ECO:0000313" key="9">
    <source>
        <dbReference type="Proteomes" id="UP001054889"/>
    </source>
</evidence>
<reference evidence="8" key="1">
    <citation type="journal article" date="2018" name="DNA Res.">
        <title>Multiple hybrid de novo genome assembly of finger millet, an orphan allotetraploid crop.</title>
        <authorList>
            <person name="Hatakeyama M."/>
            <person name="Aluri S."/>
            <person name="Balachadran M.T."/>
            <person name="Sivarajan S.R."/>
            <person name="Patrignani A."/>
            <person name="Gruter S."/>
            <person name="Poveda L."/>
            <person name="Shimizu-Inatsugi R."/>
            <person name="Baeten J."/>
            <person name="Francoijs K.J."/>
            <person name="Nataraja K.N."/>
            <person name="Reddy Y.A.N."/>
            <person name="Phadnis S."/>
            <person name="Ravikumar R.L."/>
            <person name="Schlapbach R."/>
            <person name="Sreeman S.M."/>
            <person name="Shimizu K.K."/>
        </authorList>
    </citation>
    <scope>NUCLEOTIDE SEQUENCE</scope>
</reference>
<evidence type="ECO:0000256" key="5">
    <source>
        <dbReference type="ARBA" id="ARBA00023136"/>
    </source>
</evidence>
<organism evidence="8 9">
    <name type="scientific">Eleusine coracana subsp. coracana</name>
    <dbReference type="NCBI Taxonomy" id="191504"/>
    <lineage>
        <taxon>Eukaryota</taxon>
        <taxon>Viridiplantae</taxon>
        <taxon>Streptophyta</taxon>
        <taxon>Embryophyta</taxon>
        <taxon>Tracheophyta</taxon>
        <taxon>Spermatophyta</taxon>
        <taxon>Magnoliopsida</taxon>
        <taxon>Liliopsida</taxon>
        <taxon>Poales</taxon>
        <taxon>Poaceae</taxon>
        <taxon>PACMAD clade</taxon>
        <taxon>Chloridoideae</taxon>
        <taxon>Cynodonteae</taxon>
        <taxon>Eleusininae</taxon>
        <taxon>Eleusine</taxon>
    </lineage>
</organism>
<feature type="transmembrane region" description="Helical" evidence="6">
    <location>
        <begin position="237"/>
        <end position="259"/>
    </location>
</feature>
<evidence type="ECO:0000256" key="7">
    <source>
        <dbReference type="SAM" id="MobiDB-lite"/>
    </source>
</evidence>
<keyword evidence="2 6" id="KW-0813">Transport</keyword>
<gene>
    <name evidence="8" type="primary">gb18830</name>
    <name evidence="8" type="ORF">PR202_gb18830</name>
</gene>
<accession>A0AAV5F776</accession>
<feature type="region of interest" description="Disordered" evidence="7">
    <location>
        <begin position="359"/>
        <end position="399"/>
    </location>
</feature>
<evidence type="ECO:0000256" key="3">
    <source>
        <dbReference type="ARBA" id="ARBA00022692"/>
    </source>
</evidence>
<feature type="transmembrane region" description="Helical" evidence="6">
    <location>
        <begin position="59"/>
        <end position="78"/>
    </location>
</feature>
<dbReference type="EMBL" id="BQKI01000082">
    <property type="protein sequence ID" value="GJN30517.1"/>
    <property type="molecule type" value="Genomic_DNA"/>
</dbReference>
<reference evidence="8" key="2">
    <citation type="submission" date="2021-12" db="EMBL/GenBank/DDBJ databases">
        <title>Resequencing data analysis of finger millet.</title>
        <authorList>
            <person name="Hatakeyama M."/>
            <person name="Aluri S."/>
            <person name="Balachadran M.T."/>
            <person name="Sivarajan S.R."/>
            <person name="Poveda L."/>
            <person name="Shimizu-Inatsugi R."/>
            <person name="Schlapbach R."/>
            <person name="Sreeman S.M."/>
            <person name="Shimizu K.K."/>
        </authorList>
    </citation>
    <scope>NUCLEOTIDE SEQUENCE</scope>
</reference>
<dbReference type="GO" id="GO:0015211">
    <property type="term" value="F:purine nucleoside transmembrane transporter activity"/>
    <property type="evidence" value="ECO:0007669"/>
    <property type="project" value="UniProtKB-UniRule"/>
</dbReference>